<evidence type="ECO:0000313" key="1">
    <source>
        <dbReference type="EMBL" id="PVM87179.1"/>
    </source>
</evidence>
<proteinExistence type="predicted"/>
<dbReference type="Proteomes" id="UP000245073">
    <property type="component" value="Unassembled WGS sequence"/>
</dbReference>
<organism evidence="1 2">
    <name type="scientific">Caulobacter endophyticus</name>
    <dbReference type="NCBI Taxonomy" id="2172652"/>
    <lineage>
        <taxon>Bacteria</taxon>
        <taxon>Pseudomonadati</taxon>
        <taxon>Pseudomonadota</taxon>
        <taxon>Alphaproteobacteria</taxon>
        <taxon>Caulobacterales</taxon>
        <taxon>Caulobacteraceae</taxon>
        <taxon>Caulobacter</taxon>
    </lineage>
</organism>
<gene>
    <name evidence="1" type="ORF">DDF67_14845</name>
</gene>
<comment type="caution">
    <text evidence="1">The sequence shown here is derived from an EMBL/GenBank/DDBJ whole genome shotgun (WGS) entry which is preliminary data.</text>
</comment>
<protein>
    <recommendedName>
        <fullName evidence="3">YjbR protein</fullName>
    </recommendedName>
</protein>
<evidence type="ECO:0000313" key="2">
    <source>
        <dbReference type="Proteomes" id="UP000245073"/>
    </source>
</evidence>
<name>A0A2T9JU47_9CAUL</name>
<accession>A0A2T9JU47</accession>
<keyword evidence="2" id="KW-1185">Reference proteome</keyword>
<reference evidence="1 2" key="1">
    <citation type="submission" date="2018-04" db="EMBL/GenBank/DDBJ databases">
        <title>The genome sequence of Caulobacter sp. 744.</title>
        <authorList>
            <person name="Gao J."/>
            <person name="Sun J."/>
        </authorList>
    </citation>
    <scope>NUCLEOTIDE SEQUENCE [LARGE SCALE GENOMIC DNA]</scope>
    <source>
        <strain evidence="1 2">774</strain>
    </source>
</reference>
<dbReference type="EMBL" id="QDKQ01000053">
    <property type="protein sequence ID" value="PVM87179.1"/>
    <property type="molecule type" value="Genomic_DNA"/>
</dbReference>
<sequence>MTREHIMTPDAFSSLATRLSPAVKSHRVLDTVQFRLGGRAFATLGWPEAGRAVVKLSLKDQAAALALSDAVSVDASRPRNSGLTLIRLERIDDDAMAYILTAAFSEAYAKAARSQPARGRAATLGVG</sequence>
<evidence type="ECO:0008006" key="3">
    <source>
        <dbReference type="Google" id="ProtNLM"/>
    </source>
</evidence>
<dbReference type="AlphaFoldDB" id="A0A2T9JU47"/>